<dbReference type="PANTHER" id="PTHR11986:SF58">
    <property type="entry name" value="LEUCINE_METHIONINE RACEMASE"/>
    <property type="match status" value="1"/>
</dbReference>
<dbReference type="SUPFAM" id="SSF53383">
    <property type="entry name" value="PLP-dependent transferases"/>
    <property type="match status" value="1"/>
</dbReference>
<comment type="caution">
    <text evidence="7">The sequence shown here is derived from an EMBL/GenBank/DDBJ whole genome shotgun (WGS) entry which is preliminary data.</text>
</comment>
<dbReference type="PROSITE" id="PS00600">
    <property type="entry name" value="AA_TRANSFER_CLASS_3"/>
    <property type="match status" value="1"/>
</dbReference>
<dbReference type="InterPro" id="IPR050103">
    <property type="entry name" value="Class-III_PLP-dep_AT"/>
</dbReference>
<evidence type="ECO:0000256" key="1">
    <source>
        <dbReference type="ARBA" id="ARBA00001933"/>
    </source>
</evidence>
<accession>A0AA41WEJ9</accession>
<dbReference type="InterPro" id="IPR015421">
    <property type="entry name" value="PyrdxlP-dep_Trfase_major"/>
</dbReference>
<name>A0AA41WEJ9_9BACT</name>
<dbReference type="RefSeq" id="WP_284056378.1">
    <property type="nucleotide sequence ID" value="NZ_JAMSLR010000003.1"/>
</dbReference>
<keyword evidence="8" id="KW-1185">Reference proteome</keyword>
<dbReference type="EMBL" id="JAMSLR010000003">
    <property type="protein sequence ID" value="MCM8748595.1"/>
    <property type="molecule type" value="Genomic_DNA"/>
</dbReference>
<protein>
    <submittedName>
        <fullName evidence="7">Aminotransferase class III-fold pyridoxal phosphate-dependent enzyme</fullName>
    </submittedName>
</protein>
<dbReference type="Gene3D" id="3.90.1150.10">
    <property type="entry name" value="Aspartate Aminotransferase, domain 1"/>
    <property type="match status" value="1"/>
</dbReference>
<dbReference type="Gene3D" id="3.40.640.10">
    <property type="entry name" value="Type I PLP-dependent aspartate aminotransferase-like (Major domain)"/>
    <property type="match status" value="1"/>
</dbReference>
<evidence type="ECO:0000256" key="6">
    <source>
        <dbReference type="RuleBase" id="RU003560"/>
    </source>
</evidence>
<keyword evidence="4" id="KW-0808">Transferase</keyword>
<organism evidence="7 8">
    <name type="scientific">Thermalbibacter longus</name>
    <dbReference type="NCBI Taxonomy" id="2951981"/>
    <lineage>
        <taxon>Bacteria</taxon>
        <taxon>Pseudomonadati</taxon>
        <taxon>Thermomicrobiota</taxon>
        <taxon>Thermomicrobia</taxon>
        <taxon>Thermomicrobiales</taxon>
        <taxon>Thermomicrobiaceae</taxon>
        <taxon>Thermalbibacter</taxon>
    </lineage>
</organism>
<dbReference type="CDD" id="cd00610">
    <property type="entry name" value="OAT_like"/>
    <property type="match status" value="1"/>
</dbReference>
<dbReference type="GO" id="GO:0008483">
    <property type="term" value="F:transaminase activity"/>
    <property type="evidence" value="ECO:0007669"/>
    <property type="project" value="UniProtKB-KW"/>
</dbReference>
<dbReference type="InterPro" id="IPR005814">
    <property type="entry name" value="Aminotrans_3"/>
</dbReference>
<dbReference type="GO" id="GO:0042802">
    <property type="term" value="F:identical protein binding"/>
    <property type="evidence" value="ECO:0007669"/>
    <property type="project" value="TreeGrafter"/>
</dbReference>
<evidence type="ECO:0000256" key="3">
    <source>
        <dbReference type="ARBA" id="ARBA00022576"/>
    </source>
</evidence>
<dbReference type="InterPro" id="IPR015424">
    <property type="entry name" value="PyrdxlP-dep_Trfase"/>
</dbReference>
<keyword evidence="5 6" id="KW-0663">Pyridoxal phosphate</keyword>
<evidence type="ECO:0000313" key="8">
    <source>
        <dbReference type="Proteomes" id="UP001165306"/>
    </source>
</evidence>
<comment type="cofactor">
    <cofactor evidence="1">
        <name>pyridoxal 5'-phosphate</name>
        <dbReference type="ChEBI" id="CHEBI:597326"/>
    </cofactor>
</comment>
<dbReference type="GO" id="GO:0030170">
    <property type="term" value="F:pyridoxal phosphate binding"/>
    <property type="evidence" value="ECO:0007669"/>
    <property type="project" value="InterPro"/>
</dbReference>
<dbReference type="InterPro" id="IPR015422">
    <property type="entry name" value="PyrdxlP-dep_Trfase_small"/>
</dbReference>
<reference evidence="7" key="1">
    <citation type="submission" date="2022-06" db="EMBL/GenBank/DDBJ databases">
        <title>CFH 74404 Thermomicrobiaceae sp.</title>
        <authorList>
            <person name="Ming H."/>
            <person name="Li W.-J."/>
            <person name="Zhao Z."/>
        </authorList>
    </citation>
    <scope>NUCLEOTIDE SEQUENCE</scope>
    <source>
        <strain evidence="7">CFH 74404</strain>
    </source>
</reference>
<comment type="similarity">
    <text evidence="2 6">Belongs to the class-III pyridoxal-phosphate-dependent aminotransferase family.</text>
</comment>
<gene>
    <name evidence="7" type="ORF">NET02_05510</name>
</gene>
<sequence>MAATELNPQEIIPRVLTRYSPVVVDRAEGLYLWDIHGERWADFTSGIAVVNTGHCHPKVVAAIREQAGKIIHAQANILAHEPMMRLAQAITATMPPKLNQVFFSNSGAEAVEGAVKLAKAATGRPAIIAFRGAFHGRTHLAMALTSSRVKVRGHYEPLVPSIYYAPYPYPFRNPYGVPPDEVDLVCLAELERLFETMVMPDDVAAIIVEPMLGEGGYILPPKRFLQNLRRLCDQYGILLIADEIQTGVGRTGRMWAFEHFEIVPDIVTVAKGIASGLPLSAVVANRELMDKWAPGAHGGTYGGNAVACAAGVATFEVMREERLPENAERVGNFLMAQLRELQDEFPVIGEVRGLGLMIGVEFVKPDRSPNPDAVKRVIQRAQELRTLLITAGEHDQVIRVIPPLIISQRQAEEFLDVFAEAVKSAS</sequence>
<evidence type="ECO:0000256" key="5">
    <source>
        <dbReference type="ARBA" id="ARBA00022898"/>
    </source>
</evidence>
<dbReference type="PANTHER" id="PTHR11986">
    <property type="entry name" value="AMINOTRANSFERASE CLASS III"/>
    <property type="match status" value="1"/>
</dbReference>
<evidence type="ECO:0000256" key="4">
    <source>
        <dbReference type="ARBA" id="ARBA00022679"/>
    </source>
</evidence>
<dbReference type="AlphaFoldDB" id="A0AA41WEJ9"/>
<dbReference type="PIRSF" id="PIRSF000521">
    <property type="entry name" value="Transaminase_4ab_Lys_Orn"/>
    <property type="match status" value="1"/>
</dbReference>
<evidence type="ECO:0000313" key="7">
    <source>
        <dbReference type="EMBL" id="MCM8748595.1"/>
    </source>
</evidence>
<keyword evidence="3 7" id="KW-0032">Aminotransferase</keyword>
<dbReference type="Pfam" id="PF00202">
    <property type="entry name" value="Aminotran_3"/>
    <property type="match status" value="1"/>
</dbReference>
<evidence type="ECO:0000256" key="2">
    <source>
        <dbReference type="ARBA" id="ARBA00008954"/>
    </source>
</evidence>
<dbReference type="FunFam" id="3.40.640.10:FF:000013">
    <property type="entry name" value="4-aminobutyrate aminotransferase"/>
    <property type="match status" value="1"/>
</dbReference>
<dbReference type="Proteomes" id="UP001165306">
    <property type="component" value="Unassembled WGS sequence"/>
</dbReference>
<dbReference type="InterPro" id="IPR049704">
    <property type="entry name" value="Aminotrans_3_PPA_site"/>
</dbReference>
<proteinExistence type="inferred from homology"/>